<proteinExistence type="predicted"/>
<dbReference type="AlphaFoldDB" id="A0A4Q0Q491"/>
<name>A0A4Q0Q491_9BRAD</name>
<reference evidence="1 2" key="1">
    <citation type="submission" date="2018-11" db="EMBL/GenBank/DDBJ databases">
        <title>Bradyrhizobium sp. nov., isolated from effective nodules of peanut in China.</title>
        <authorList>
            <person name="Li Y."/>
        </authorList>
    </citation>
    <scope>NUCLEOTIDE SEQUENCE [LARGE SCALE GENOMIC DNA]</scope>
    <source>
        <strain evidence="1 2">CCBAU 51770</strain>
    </source>
</reference>
<sequence>MNVLMGGVPIGRLEQMDAGVLAIEYVDRWLAADRVQILLSMSPPCRFRDHRAHRSELMARGAPK</sequence>
<accession>A0A4Q0Q491</accession>
<protein>
    <submittedName>
        <fullName evidence="1">Uncharacterized protein</fullName>
    </submittedName>
</protein>
<dbReference type="EMBL" id="RKMK01000109">
    <property type="protein sequence ID" value="RXG83611.1"/>
    <property type="molecule type" value="Genomic_DNA"/>
</dbReference>
<comment type="caution">
    <text evidence="1">The sequence shown here is derived from an EMBL/GenBank/DDBJ whole genome shotgun (WGS) entry which is preliminary data.</text>
</comment>
<dbReference type="Proteomes" id="UP000290174">
    <property type="component" value="Unassembled WGS sequence"/>
</dbReference>
<organism evidence="1 2">
    <name type="scientific">Bradyrhizobium zhanjiangense</name>
    <dbReference type="NCBI Taxonomy" id="1325107"/>
    <lineage>
        <taxon>Bacteria</taxon>
        <taxon>Pseudomonadati</taxon>
        <taxon>Pseudomonadota</taxon>
        <taxon>Alphaproteobacteria</taxon>
        <taxon>Hyphomicrobiales</taxon>
        <taxon>Nitrobacteraceae</taxon>
        <taxon>Bradyrhizobium</taxon>
    </lineage>
</organism>
<dbReference type="RefSeq" id="WP_128957373.1">
    <property type="nucleotide sequence ID" value="NZ_RKMK01000109.1"/>
</dbReference>
<gene>
    <name evidence="1" type="ORF">EAS61_41655</name>
</gene>
<evidence type="ECO:0000313" key="1">
    <source>
        <dbReference type="EMBL" id="RXG83611.1"/>
    </source>
</evidence>
<evidence type="ECO:0000313" key="2">
    <source>
        <dbReference type="Proteomes" id="UP000290174"/>
    </source>
</evidence>